<dbReference type="GO" id="GO:0051287">
    <property type="term" value="F:NAD binding"/>
    <property type="evidence" value="ECO:0007669"/>
    <property type="project" value="InterPro"/>
</dbReference>
<dbReference type="InterPro" id="IPR006139">
    <property type="entry name" value="D-isomer_2_OHA_DH_cat_dom"/>
</dbReference>
<evidence type="ECO:0000313" key="7">
    <source>
        <dbReference type="EMBL" id="BEH01875.1"/>
    </source>
</evidence>
<evidence type="ECO:0000313" key="8">
    <source>
        <dbReference type="Proteomes" id="UP001431656"/>
    </source>
</evidence>
<dbReference type="AlphaFoldDB" id="A0AAN0KHM7"/>
<evidence type="ECO:0000259" key="6">
    <source>
        <dbReference type="Pfam" id="PF02826"/>
    </source>
</evidence>
<evidence type="ECO:0000256" key="4">
    <source>
        <dbReference type="RuleBase" id="RU003719"/>
    </source>
</evidence>
<dbReference type="EMBL" id="AP028056">
    <property type="protein sequence ID" value="BEH01875.1"/>
    <property type="molecule type" value="Genomic_DNA"/>
</dbReference>
<comment type="similarity">
    <text evidence="1 4">Belongs to the D-isomer specific 2-hydroxyacid dehydrogenase family.</text>
</comment>
<dbReference type="GO" id="GO:0016616">
    <property type="term" value="F:oxidoreductase activity, acting on the CH-OH group of donors, NAD or NADP as acceptor"/>
    <property type="evidence" value="ECO:0007669"/>
    <property type="project" value="InterPro"/>
</dbReference>
<proteinExistence type="inferred from homology"/>
<protein>
    <submittedName>
        <fullName evidence="7">D-2-hydroxyacid dehydrogenase</fullName>
    </submittedName>
</protein>
<dbReference type="InterPro" id="IPR036291">
    <property type="entry name" value="NAD(P)-bd_dom_sf"/>
</dbReference>
<dbReference type="CDD" id="cd05300">
    <property type="entry name" value="2-Hacid_dh_1"/>
    <property type="match status" value="1"/>
</dbReference>
<dbReference type="Gene3D" id="3.40.50.720">
    <property type="entry name" value="NAD(P)-binding Rossmann-like Domain"/>
    <property type="match status" value="2"/>
</dbReference>
<sequence length="349" mass="37873">MDDLRVVVAKPLASEYVERLRSADPRVEVSYEPDLMPPMRWPSDHRGDPSFKRTPEQQARLAELVDSADILYSFPNNNSAELARIVRANPKLKWVHIMAAGGGSQVKAANLTKEELRRVIFTTSAGVHAGTLAEFALFGVLAGAKELPRLQADKQRHYWPTSRRTMGMVSDMTVVVVGMGAIGQECAKRFSELGATVIGVNRSIKPVEAVERLYTSDQIVEAAQGADALINALPGAVGTDDLISREVLEALAPGAIIASVGRGQCIEEDAMIELLTSGHLGFAALDVAKTEPLPADSPLWDLPNVVISPHTAANSAKEDSRIADLFIENLHAFLDGKPMRNVVNTELFY</sequence>
<dbReference type="SUPFAM" id="SSF51735">
    <property type="entry name" value="NAD(P)-binding Rossmann-fold domains"/>
    <property type="match status" value="1"/>
</dbReference>
<dbReference type="KEGG" id="broo:brsh051_11560"/>
<feature type="domain" description="D-isomer specific 2-hydroxyacid dehydrogenase catalytic" evidence="5">
    <location>
        <begin position="48"/>
        <end position="344"/>
    </location>
</feature>
<dbReference type="Proteomes" id="UP001431656">
    <property type="component" value="Chromosome"/>
</dbReference>
<evidence type="ECO:0000256" key="3">
    <source>
        <dbReference type="ARBA" id="ARBA00023027"/>
    </source>
</evidence>
<evidence type="ECO:0000256" key="2">
    <source>
        <dbReference type="ARBA" id="ARBA00023002"/>
    </source>
</evidence>
<dbReference type="PANTHER" id="PTHR43333:SF1">
    <property type="entry name" value="D-ISOMER SPECIFIC 2-HYDROXYACID DEHYDROGENASE NAD-BINDING DOMAIN-CONTAINING PROTEIN"/>
    <property type="match status" value="1"/>
</dbReference>
<evidence type="ECO:0000256" key="1">
    <source>
        <dbReference type="ARBA" id="ARBA00005854"/>
    </source>
</evidence>
<keyword evidence="3" id="KW-0520">NAD</keyword>
<organism evidence="7 8">
    <name type="scientific">Brooklawnia propionicigenes</name>
    <dbReference type="NCBI Taxonomy" id="3041175"/>
    <lineage>
        <taxon>Bacteria</taxon>
        <taxon>Bacillati</taxon>
        <taxon>Actinomycetota</taxon>
        <taxon>Actinomycetes</taxon>
        <taxon>Propionibacteriales</taxon>
        <taxon>Propionibacteriaceae</taxon>
        <taxon>Brooklawnia</taxon>
    </lineage>
</organism>
<gene>
    <name evidence="7" type="ORF">brsh051_11560</name>
</gene>
<keyword evidence="2 4" id="KW-0560">Oxidoreductase</keyword>
<dbReference type="RefSeq" id="WP_286268200.1">
    <property type="nucleotide sequence ID" value="NZ_AP028056.1"/>
</dbReference>
<reference evidence="7" key="1">
    <citation type="journal article" date="2024" name="Int. J. Syst. Evol. Microbiol.">
        <title>Brooklawnia propionicigenes sp. nov., a facultatively anaerobic, propionate-producing bacterium isolated from a methanogenic reactor treating waste from cattle farms.</title>
        <authorList>
            <person name="Akita Y."/>
            <person name="Ueki A."/>
            <person name="Tonouchi A."/>
            <person name="Sugawara Y."/>
            <person name="Honma S."/>
            <person name="Kaku N."/>
            <person name="Ueki K."/>
        </authorList>
    </citation>
    <scope>NUCLEOTIDE SEQUENCE</scope>
    <source>
        <strain evidence="7">SH051</strain>
    </source>
</reference>
<dbReference type="PANTHER" id="PTHR43333">
    <property type="entry name" value="2-HACID_DH_C DOMAIN-CONTAINING PROTEIN"/>
    <property type="match status" value="1"/>
</dbReference>
<dbReference type="Pfam" id="PF00389">
    <property type="entry name" value="2-Hacid_dh"/>
    <property type="match status" value="1"/>
</dbReference>
<dbReference type="InterPro" id="IPR006140">
    <property type="entry name" value="D-isomer_DH_NAD-bd"/>
</dbReference>
<accession>A0AAN0KHM7</accession>
<name>A0AAN0KHM7_9ACTN</name>
<feature type="domain" description="D-isomer specific 2-hydroxyacid dehydrogenase NAD-binding" evidence="6">
    <location>
        <begin position="140"/>
        <end position="312"/>
    </location>
</feature>
<dbReference type="Pfam" id="PF02826">
    <property type="entry name" value="2-Hacid_dh_C"/>
    <property type="match status" value="1"/>
</dbReference>
<evidence type="ECO:0000259" key="5">
    <source>
        <dbReference type="Pfam" id="PF00389"/>
    </source>
</evidence>
<keyword evidence="8" id="KW-1185">Reference proteome</keyword>